<dbReference type="InterPro" id="IPR036318">
    <property type="entry name" value="FAD-bd_PCMH-like_sf"/>
</dbReference>
<accession>A0A0U1D093</accession>
<dbReference type="InterPro" id="IPR005372">
    <property type="entry name" value="UPF0182"/>
</dbReference>
<feature type="transmembrane region" description="Helical" evidence="5">
    <location>
        <begin position="285"/>
        <end position="305"/>
    </location>
</feature>
<dbReference type="Proteomes" id="UP000182227">
    <property type="component" value="Unassembled WGS sequence"/>
</dbReference>
<evidence type="ECO:0000256" key="2">
    <source>
        <dbReference type="ARBA" id="ARBA00022692"/>
    </source>
</evidence>
<comment type="similarity">
    <text evidence="5">Belongs to the UPF0182 family.</text>
</comment>
<comment type="caution">
    <text evidence="5">Lacks conserved residue(s) required for the propagation of feature annotation.</text>
</comment>
<dbReference type="PANTHER" id="PTHR39344">
    <property type="entry name" value="UPF0182 PROTEIN SLL1060"/>
    <property type="match status" value="1"/>
</dbReference>
<feature type="transmembrane region" description="Helical" evidence="5">
    <location>
        <begin position="211"/>
        <end position="228"/>
    </location>
</feature>
<feature type="transmembrane region" description="Helical" evidence="5">
    <location>
        <begin position="61"/>
        <end position="83"/>
    </location>
</feature>
<comment type="subcellular location">
    <subcellularLocation>
        <location evidence="5">Cell membrane</location>
        <topology evidence="5">Multi-pass membrane protein</topology>
    </subcellularLocation>
</comment>
<keyword evidence="4 5" id="KW-0472">Membrane</keyword>
<evidence type="ECO:0000256" key="5">
    <source>
        <dbReference type="HAMAP-Rule" id="MF_01600"/>
    </source>
</evidence>
<gene>
    <name evidence="7" type="ORF">BN970_00763</name>
</gene>
<dbReference type="PANTHER" id="PTHR39344:SF1">
    <property type="entry name" value="UPF0182 PROTEIN SLL1060"/>
    <property type="match status" value="1"/>
</dbReference>
<dbReference type="HAMAP" id="MF_01600">
    <property type="entry name" value="UPF0182"/>
    <property type="match status" value="1"/>
</dbReference>
<dbReference type="EMBL" id="CTEF01000001">
    <property type="protein sequence ID" value="CQD04555.1"/>
    <property type="molecule type" value="Genomic_DNA"/>
</dbReference>
<proteinExistence type="inferred from homology"/>
<organism evidence="7 8">
    <name type="scientific">Mycolicibacterium conceptionense</name>
    <dbReference type="NCBI Taxonomy" id="451644"/>
    <lineage>
        <taxon>Bacteria</taxon>
        <taxon>Bacillati</taxon>
        <taxon>Actinomycetota</taxon>
        <taxon>Actinomycetes</taxon>
        <taxon>Mycobacteriales</taxon>
        <taxon>Mycobacteriaceae</taxon>
        <taxon>Mycolicibacterium</taxon>
    </lineage>
</organism>
<dbReference type="InterPro" id="IPR016166">
    <property type="entry name" value="FAD-bd_PCMH"/>
</dbReference>
<feature type="transmembrane region" description="Helical" evidence="5">
    <location>
        <begin position="169"/>
        <end position="191"/>
    </location>
</feature>
<dbReference type="SUPFAM" id="SSF56176">
    <property type="entry name" value="FAD-binding/transporter-associated domain-like"/>
    <property type="match status" value="1"/>
</dbReference>
<feature type="transmembrane region" description="Helical" evidence="5">
    <location>
        <begin position="110"/>
        <end position="133"/>
    </location>
</feature>
<sequence>MRPTARMPKLTRRSRVLIGLALVAVLALLIGPRVVDGYVDWLWFGELGYRSVFTTVLVTRLIVFLVVGLFIGAVVFAGLALAYRSRPVFVPAAGPNDPVARYRTTVLARLRLFGIGVPVFIGLLAGVIAQSYWVRVQLFLHGSEFGITDPQFGRDLGFYAFDLPFYRLVLTYLFVATFLAFVANLLGHYVFGGIRLTGRSGALSRAARIQLISLVGFLILLKAFAYWLDRYELLSNTRAAKPFTGAGYTDINAVLPAKLILLAIALICAVAVFSAIVLRDLRIPAIGVVLLLLSSLVVGAGWPLIVEQFSVKPNAAQKESEYISRSIAATRQAYGLTSDTVTYRNYESSGQTTAAQVAADRATTSNIRLLDPTIVSPAFTQFQQGKNFYFFPDQLAIDRYAGPDGSLRDYVVAARELNPDRLIENQRDWINRHTVYTHGNGFIASPANTVRGIANDPNQNGGYPEFLASVVGANGKVVSPGPAPLDQPRVYFGPVIADTSADYAIVGKNGDVDREYDYETNTDTKNYTYSGTGGVPIGNWLARTVFAAKFAERNFLLSNVIGENSKILFNRDPAERVEAVAPWLTTDTSVYPAIVNKRMVWIVDGYTTLDNYPYSELTTLSSATADSNEVAVNRLAPDKQVSYIRNSVKATVDAYDGTVTLYAQDETDPVLKAWMSVFPGTVKPKSDISPELQAHLRYPEDLFKVQRSLLTKYHVDDPVKFFTNADFWNVPLDPNPTASSYQPPFYIVAKDLVNNDGSPSFQLTSALNWLQREFLAAYVSASSDPSTYGKITVLTIPGEVKGPKQAFNAISTDTAVTQDLGVIGRDNLNRIRWGNLLTLPVADGGLLYVAPVYASPGTSDAASSYPRLIRVAMLYGDKVGYGPTVSDALTELFGPGAGATATNVAPTWQHVLDAAAPHGLAGLGGSAPGVGVVGFLTGAGIGPLVRSVGLSSDYVRSFELVTGAGELLRATPDENAELFWGLRGGKSTLGIVTAVEIELLPIPEFYGGAVYFDGADAGIVLREWAGWCADLPESVSTSIALQQLPPLPGIPEPLAGKFTVAVRYAALGDFGEAERLLAPMRAVAPAVLDTVAVLPYAAIGAVHADPVDPMPIYEHHTLLRGLTAETVEVLLAAAGPDSGSVQTIVEVRMLGGALAREAQHRSAFCHRDAAFAVAVIGVLVPPVAELVVPQAGALIVALSQWSSGGQLANFAPSEDAGRAVRVYDDETRHWLAALADRHDPAGVFRCGQVVRFVG</sequence>
<evidence type="ECO:0000259" key="6">
    <source>
        <dbReference type="PROSITE" id="PS51387"/>
    </source>
</evidence>
<dbReference type="NCBIfam" id="NF000825">
    <property type="entry name" value="PRK00068.1"/>
    <property type="match status" value="1"/>
</dbReference>
<dbReference type="Gene3D" id="3.40.462.20">
    <property type="match status" value="1"/>
</dbReference>
<name>A0A0U1D093_9MYCO</name>
<feature type="domain" description="FAD-binding PCMH-type" evidence="6">
    <location>
        <begin position="907"/>
        <end position="1002"/>
    </location>
</feature>
<dbReference type="PROSITE" id="PS51387">
    <property type="entry name" value="FAD_PCMH"/>
    <property type="match status" value="1"/>
</dbReference>
<evidence type="ECO:0000313" key="8">
    <source>
        <dbReference type="Proteomes" id="UP000182227"/>
    </source>
</evidence>
<protein>
    <recommendedName>
        <fullName evidence="5">UPF0182 protein BN970_00763</fullName>
    </recommendedName>
</protein>
<dbReference type="GO" id="GO:0071949">
    <property type="term" value="F:FAD binding"/>
    <property type="evidence" value="ECO:0007669"/>
    <property type="project" value="InterPro"/>
</dbReference>
<dbReference type="GO" id="GO:0005576">
    <property type="term" value="C:extracellular region"/>
    <property type="evidence" value="ECO:0007669"/>
    <property type="project" value="TreeGrafter"/>
</dbReference>
<keyword evidence="1 5" id="KW-1003">Cell membrane</keyword>
<keyword evidence="3 5" id="KW-1133">Transmembrane helix</keyword>
<dbReference type="InterPro" id="IPR016169">
    <property type="entry name" value="FAD-bd_PCMH_sub2"/>
</dbReference>
<evidence type="ECO:0000256" key="1">
    <source>
        <dbReference type="ARBA" id="ARBA00022475"/>
    </source>
</evidence>
<dbReference type="Pfam" id="PF03699">
    <property type="entry name" value="UPF0182"/>
    <property type="match status" value="1"/>
</dbReference>
<dbReference type="Gene3D" id="3.30.465.10">
    <property type="match status" value="1"/>
</dbReference>
<evidence type="ECO:0000256" key="3">
    <source>
        <dbReference type="ARBA" id="ARBA00022989"/>
    </source>
</evidence>
<evidence type="ECO:0000313" key="7">
    <source>
        <dbReference type="EMBL" id="CQD04555.1"/>
    </source>
</evidence>
<feature type="transmembrane region" description="Helical" evidence="5">
    <location>
        <begin position="259"/>
        <end position="278"/>
    </location>
</feature>
<reference evidence="7 8" key="1">
    <citation type="submission" date="2015-03" db="EMBL/GenBank/DDBJ databases">
        <authorList>
            <person name="Murphy D."/>
        </authorList>
    </citation>
    <scope>NUCLEOTIDE SEQUENCE [LARGE SCALE GENOMIC DNA]</scope>
    <source>
        <strain evidence="7 8">D16</strain>
    </source>
</reference>
<keyword evidence="2 5" id="KW-0812">Transmembrane</keyword>
<dbReference type="AlphaFoldDB" id="A0A0U1D093"/>
<dbReference type="NCBIfam" id="NF009097">
    <property type="entry name" value="PRK12438.1"/>
    <property type="match status" value="1"/>
</dbReference>
<dbReference type="GO" id="GO:0005886">
    <property type="term" value="C:plasma membrane"/>
    <property type="evidence" value="ECO:0007669"/>
    <property type="project" value="UniProtKB-SubCell"/>
</dbReference>
<evidence type="ECO:0000256" key="4">
    <source>
        <dbReference type="ARBA" id="ARBA00023136"/>
    </source>
</evidence>